<evidence type="ECO:0000313" key="2">
    <source>
        <dbReference type="Proteomes" id="UP001279734"/>
    </source>
</evidence>
<gene>
    <name evidence="1" type="ORF">Nepgr_025534</name>
</gene>
<name>A0AAD3T7Z3_NEPGR</name>
<accession>A0AAD3T7Z3</accession>
<evidence type="ECO:0000313" key="1">
    <source>
        <dbReference type="EMBL" id="GMH23691.1"/>
    </source>
</evidence>
<dbReference type="EMBL" id="BSYO01000026">
    <property type="protein sequence ID" value="GMH23691.1"/>
    <property type="molecule type" value="Genomic_DNA"/>
</dbReference>
<organism evidence="1 2">
    <name type="scientific">Nepenthes gracilis</name>
    <name type="common">Slender pitcher plant</name>
    <dbReference type="NCBI Taxonomy" id="150966"/>
    <lineage>
        <taxon>Eukaryota</taxon>
        <taxon>Viridiplantae</taxon>
        <taxon>Streptophyta</taxon>
        <taxon>Embryophyta</taxon>
        <taxon>Tracheophyta</taxon>
        <taxon>Spermatophyta</taxon>
        <taxon>Magnoliopsida</taxon>
        <taxon>eudicotyledons</taxon>
        <taxon>Gunneridae</taxon>
        <taxon>Pentapetalae</taxon>
        <taxon>Caryophyllales</taxon>
        <taxon>Nepenthaceae</taxon>
        <taxon>Nepenthes</taxon>
    </lineage>
</organism>
<keyword evidence="2" id="KW-1185">Reference proteome</keyword>
<dbReference type="Proteomes" id="UP001279734">
    <property type="component" value="Unassembled WGS sequence"/>
</dbReference>
<sequence>MAGNGFIDLHDLMAWPTGSLSSSFEPESLAKEATSNEKTSVWVRVRESVGVVTAEEERHSEASVLGFSGLLRAPPGFESVRSSH</sequence>
<reference evidence="1" key="1">
    <citation type="submission" date="2023-05" db="EMBL/GenBank/DDBJ databases">
        <title>Nepenthes gracilis genome sequencing.</title>
        <authorList>
            <person name="Fukushima K."/>
        </authorList>
    </citation>
    <scope>NUCLEOTIDE SEQUENCE</scope>
    <source>
        <strain evidence="1">SING2019-196</strain>
    </source>
</reference>
<dbReference type="AlphaFoldDB" id="A0AAD3T7Z3"/>
<proteinExistence type="predicted"/>
<comment type="caution">
    <text evidence="1">The sequence shown here is derived from an EMBL/GenBank/DDBJ whole genome shotgun (WGS) entry which is preliminary data.</text>
</comment>
<protein>
    <submittedName>
        <fullName evidence="1">Uncharacterized protein</fullName>
    </submittedName>
</protein>